<organism evidence="3 4">
    <name type="scientific">Klebsiella variicola</name>
    <dbReference type="NCBI Taxonomy" id="244366"/>
    <lineage>
        <taxon>Bacteria</taxon>
        <taxon>Pseudomonadati</taxon>
        <taxon>Pseudomonadota</taxon>
        <taxon>Gammaproteobacteria</taxon>
        <taxon>Enterobacterales</taxon>
        <taxon>Enterobacteriaceae</taxon>
        <taxon>Klebsiella/Raoultella group</taxon>
        <taxon>Klebsiella</taxon>
        <taxon>Klebsiella pneumoniae complex</taxon>
    </lineage>
</organism>
<keyword evidence="3" id="KW-0378">Hydrolase</keyword>
<feature type="chain" id="PRO_5028954646" evidence="1">
    <location>
        <begin position="23"/>
        <end position="143"/>
    </location>
</feature>
<dbReference type="Gene3D" id="2.60.40.3500">
    <property type="match status" value="1"/>
</dbReference>
<name>A0A7H4MBT9_KLEVA</name>
<dbReference type="AlphaFoldDB" id="A0A7H4MBT9"/>
<feature type="domain" description="AMIN" evidence="2">
    <location>
        <begin position="27"/>
        <end position="113"/>
    </location>
</feature>
<protein>
    <submittedName>
        <fullName evidence="3">N-acetylmuramoyl-L-alanine amidase</fullName>
        <ecNumber evidence="3">3.5.1.28</ecNumber>
    </submittedName>
</protein>
<evidence type="ECO:0000313" key="4">
    <source>
        <dbReference type="Proteomes" id="UP000254545"/>
    </source>
</evidence>
<accession>A0A7H4MBT9</accession>
<reference evidence="3 4" key="1">
    <citation type="submission" date="2018-06" db="EMBL/GenBank/DDBJ databases">
        <authorList>
            <consortium name="Pathogen Informatics"/>
            <person name="Doyle S."/>
        </authorList>
    </citation>
    <scope>NUCLEOTIDE SEQUENCE [LARGE SCALE GENOMIC DNA]</scope>
    <source>
        <strain evidence="3 4">NCTC9177</strain>
    </source>
</reference>
<gene>
    <name evidence="3" type="primary">amiB_1</name>
    <name evidence="3" type="ORF">NCTC9177_01617</name>
</gene>
<dbReference type="EMBL" id="UGKR01000003">
    <property type="protein sequence ID" value="STS87789.1"/>
    <property type="molecule type" value="Genomic_DNA"/>
</dbReference>
<evidence type="ECO:0000259" key="2">
    <source>
        <dbReference type="Pfam" id="PF11741"/>
    </source>
</evidence>
<keyword evidence="1" id="KW-0732">Signal</keyword>
<proteinExistence type="predicted"/>
<evidence type="ECO:0000256" key="1">
    <source>
        <dbReference type="SAM" id="SignalP"/>
    </source>
</evidence>
<evidence type="ECO:0000313" key="3">
    <source>
        <dbReference type="EMBL" id="STS87789.1"/>
    </source>
</evidence>
<sequence length="143" mass="15165">MKYRITTWLAAALMLSSLHATAASLSDIQVSNGDQQARITLSFVGEPEYSFTPQGKRLVALDIKQTGVLQGLPLQFSGSNLVKSIRAGTPQDTQTLRLLVDLTEDGKTRAVKQQNGANYTVVFTINADAPPPTATAACGGETG</sequence>
<dbReference type="Pfam" id="PF11741">
    <property type="entry name" value="AMIN"/>
    <property type="match status" value="1"/>
</dbReference>
<dbReference type="InterPro" id="IPR021731">
    <property type="entry name" value="AMIN_dom"/>
</dbReference>
<dbReference type="Proteomes" id="UP000254545">
    <property type="component" value="Unassembled WGS sequence"/>
</dbReference>
<comment type="caution">
    <text evidence="3">The sequence shown here is derived from an EMBL/GenBank/DDBJ whole genome shotgun (WGS) entry which is preliminary data.</text>
</comment>
<dbReference type="GO" id="GO:0008745">
    <property type="term" value="F:N-acetylmuramoyl-L-alanine amidase activity"/>
    <property type="evidence" value="ECO:0007669"/>
    <property type="project" value="UniProtKB-EC"/>
</dbReference>
<dbReference type="EC" id="3.5.1.28" evidence="3"/>
<feature type="signal peptide" evidence="1">
    <location>
        <begin position="1"/>
        <end position="22"/>
    </location>
</feature>